<evidence type="ECO:0000313" key="2">
    <source>
        <dbReference type="EnsemblMetazoa" id="AATE014836-PA.1"/>
    </source>
</evidence>
<protein>
    <submittedName>
        <fullName evidence="2">Uncharacterized protein</fullName>
    </submittedName>
</protein>
<dbReference type="EnsemblMetazoa" id="AATE014836-RA">
    <property type="protein sequence ID" value="AATE014836-PA.1"/>
    <property type="gene ID" value="AATE014836"/>
</dbReference>
<evidence type="ECO:0000256" key="1">
    <source>
        <dbReference type="SAM" id="MobiDB-lite"/>
    </source>
</evidence>
<reference evidence="2" key="1">
    <citation type="submission" date="2022-08" db="UniProtKB">
        <authorList>
            <consortium name="EnsemblMetazoa"/>
        </authorList>
    </citation>
    <scope>IDENTIFICATION</scope>
    <source>
        <strain evidence="2">EBRO</strain>
    </source>
</reference>
<sequence>MRSTYLVVVGKIHLRSNQCNVLLVVDVTLPQACVQQGRLVAWIRADEQHQLERKSVPEPSVGNFCSVHSVSEPSRFSRSFSATSASASASPPVTAATLPFGAPRSACAIVMSADSHSTASRSPLGLRSIGAISRWRFSPSQAKRDLSDSHSSLMASFSRGRMRSTSPVRVLTTMLLPSASSTSIDSILRISHGRATKLYGLLVSAPTGHRSITLPDSSDRKNFSTYVPICISLPRPVVPRSSTPATSDAKRMQRVQWMHRVMMVLISGPISLSSTARLPVWWMSVKRDRSEPNAIAWSCRSHSPPWSQMGQSSGWFISRNSMTPSRALRVISELVLMRQPFITGMAQAATGLGDFSTSTRHMRQLPATASRSCKTSRSSYPGQKGRTRRPPKKELEDRAGGRLVLPADPVTCPLRAHRTLTPLMVMMLPRLVGSGSYTSSFVRISYGHHGRVLVLFVLGRLHVLGVLHRAGLVAVQEQDADQDEQDDDDGRPDGDARAEAVRFLRIVHDH</sequence>
<organism evidence="2">
    <name type="scientific">Anopheles atroparvus</name>
    <name type="common">European mosquito</name>
    <dbReference type="NCBI Taxonomy" id="41427"/>
    <lineage>
        <taxon>Eukaryota</taxon>
        <taxon>Metazoa</taxon>
        <taxon>Ecdysozoa</taxon>
        <taxon>Arthropoda</taxon>
        <taxon>Hexapoda</taxon>
        <taxon>Insecta</taxon>
        <taxon>Pterygota</taxon>
        <taxon>Neoptera</taxon>
        <taxon>Endopterygota</taxon>
        <taxon>Diptera</taxon>
        <taxon>Nematocera</taxon>
        <taxon>Culicoidea</taxon>
        <taxon>Culicidae</taxon>
        <taxon>Anophelinae</taxon>
        <taxon>Anopheles</taxon>
    </lineage>
</organism>
<feature type="compositionally biased region" description="Polar residues" evidence="1">
    <location>
        <begin position="367"/>
        <end position="381"/>
    </location>
</feature>
<feature type="region of interest" description="Disordered" evidence="1">
    <location>
        <begin position="476"/>
        <end position="495"/>
    </location>
</feature>
<name>A0A182JB87_ANOAO</name>
<dbReference type="AlphaFoldDB" id="A0A182JB87"/>
<dbReference type="VEuPathDB" id="VectorBase:AATE014836"/>
<proteinExistence type="predicted"/>
<feature type="region of interest" description="Disordered" evidence="1">
    <location>
        <begin position="364"/>
        <end position="398"/>
    </location>
</feature>
<feature type="compositionally biased region" description="Acidic residues" evidence="1">
    <location>
        <begin position="478"/>
        <end position="490"/>
    </location>
</feature>
<accession>A0A182JB87</accession>